<evidence type="ECO:0000259" key="4">
    <source>
        <dbReference type="Pfam" id="PF14543"/>
    </source>
</evidence>
<dbReference type="GO" id="GO:0006508">
    <property type="term" value="P:proteolysis"/>
    <property type="evidence" value="ECO:0007669"/>
    <property type="project" value="InterPro"/>
</dbReference>
<evidence type="ECO:0000256" key="1">
    <source>
        <dbReference type="ARBA" id="ARBA00007447"/>
    </source>
</evidence>
<feature type="domain" description="Xylanase inhibitor C-terminal" evidence="3">
    <location>
        <begin position="120"/>
        <end position="250"/>
    </location>
</feature>
<evidence type="ECO:0000256" key="2">
    <source>
        <dbReference type="SAM" id="SignalP"/>
    </source>
</evidence>
<dbReference type="AlphaFoldDB" id="A0A7J7N6Q3"/>
<dbReference type="SUPFAM" id="SSF50630">
    <property type="entry name" value="Acid proteases"/>
    <property type="match status" value="1"/>
</dbReference>
<evidence type="ECO:0000313" key="6">
    <source>
        <dbReference type="Proteomes" id="UP000541444"/>
    </source>
</evidence>
<dbReference type="Pfam" id="PF14543">
    <property type="entry name" value="TAXi_N"/>
    <property type="match status" value="1"/>
</dbReference>
<evidence type="ECO:0000259" key="3">
    <source>
        <dbReference type="Pfam" id="PF14541"/>
    </source>
</evidence>
<feature type="domain" description="Xylanase inhibitor N-terminal" evidence="4">
    <location>
        <begin position="69"/>
        <end position="112"/>
    </location>
</feature>
<dbReference type="EMBL" id="JACGCM010001011">
    <property type="protein sequence ID" value="KAF6162825.1"/>
    <property type="molecule type" value="Genomic_DNA"/>
</dbReference>
<dbReference type="InterPro" id="IPR021109">
    <property type="entry name" value="Peptidase_aspartic_dom_sf"/>
</dbReference>
<dbReference type="PANTHER" id="PTHR47965:SF22">
    <property type="entry name" value="EUKARYOTIC ASPARTYL PROTEASE FAMILY PROTEIN"/>
    <property type="match status" value="1"/>
</dbReference>
<dbReference type="InterPro" id="IPR001461">
    <property type="entry name" value="Aspartic_peptidase_A1"/>
</dbReference>
<dbReference type="OrthoDB" id="1882431at2759"/>
<keyword evidence="2" id="KW-0732">Signal</keyword>
<reference evidence="5 6" key="1">
    <citation type="journal article" date="2020" name="IScience">
        <title>Genome Sequencing of the Endangered Kingdonia uniflora (Circaeasteraceae, Ranunculales) Reveals Potential Mechanisms of Evolutionary Specialization.</title>
        <authorList>
            <person name="Sun Y."/>
            <person name="Deng T."/>
            <person name="Zhang A."/>
            <person name="Moore M.J."/>
            <person name="Landis J.B."/>
            <person name="Lin N."/>
            <person name="Zhang H."/>
            <person name="Zhang X."/>
            <person name="Huang J."/>
            <person name="Zhang X."/>
            <person name="Sun H."/>
            <person name="Wang H."/>
        </authorList>
    </citation>
    <scope>NUCLEOTIDE SEQUENCE [LARGE SCALE GENOMIC DNA]</scope>
    <source>
        <strain evidence="5">TB1705</strain>
        <tissue evidence="5">Leaf</tissue>
    </source>
</reference>
<dbReference type="GO" id="GO:0004190">
    <property type="term" value="F:aspartic-type endopeptidase activity"/>
    <property type="evidence" value="ECO:0007669"/>
    <property type="project" value="InterPro"/>
</dbReference>
<dbReference type="Pfam" id="PF14541">
    <property type="entry name" value="TAXi_C"/>
    <property type="match status" value="1"/>
</dbReference>
<feature type="chain" id="PRO_5029607186" description="Xylanase inhibitor C-terminal domain-containing protein" evidence="2">
    <location>
        <begin position="25"/>
        <end position="301"/>
    </location>
</feature>
<accession>A0A7J7N6Q3</accession>
<proteinExistence type="inferred from homology"/>
<gene>
    <name evidence="5" type="ORF">GIB67_029094</name>
</gene>
<comment type="similarity">
    <text evidence="1">Belongs to the peptidase A1 family.</text>
</comment>
<name>A0A7J7N6Q3_9MAGN</name>
<organism evidence="5 6">
    <name type="scientific">Kingdonia uniflora</name>
    <dbReference type="NCBI Taxonomy" id="39325"/>
    <lineage>
        <taxon>Eukaryota</taxon>
        <taxon>Viridiplantae</taxon>
        <taxon>Streptophyta</taxon>
        <taxon>Embryophyta</taxon>
        <taxon>Tracheophyta</taxon>
        <taxon>Spermatophyta</taxon>
        <taxon>Magnoliopsida</taxon>
        <taxon>Ranunculales</taxon>
        <taxon>Circaeasteraceae</taxon>
        <taxon>Kingdonia</taxon>
    </lineage>
</organism>
<evidence type="ECO:0000313" key="5">
    <source>
        <dbReference type="EMBL" id="KAF6162825.1"/>
    </source>
</evidence>
<feature type="signal peptide" evidence="2">
    <location>
        <begin position="1"/>
        <end position="24"/>
    </location>
</feature>
<dbReference type="Proteomes" id="UP000541444">
    <property type="component" value="Unassembled WGS sequence"/>
</dbReference>
<dbReference type="InterPro" id="IPR032861">
    <property type="entry name" value="TAXi_N"/>
</dbReference>
<dbReference type="PANTHER" id="PTHR47965">
    <property type="entry name" value="ASPARTYL PROTEASE-RELATED"/>
    <property type="match status" value="1"/>
</dbReference>
<evidence type="ECO:0008006" key="7">
    <source>
        <dbReference type="Google" id="ProtNLM"/>
    </source>
</evidence>
<comment type="caution">
    <text evidence="5">The sequence shown here is derived from an EMBL/GenBank/DDBJ whole genome shotgun (WGS) entry which is preliminary data.</text>
</comment>
<dbReference type="Gene3D" id="2.40.70.10">
    <property type="entry name" value="Acid Proteases"/>
    <property type="match status" value="1"/>
</dbReference>
<sequence>MAFSSSILVQILIFTSIALSFSNAQPSFRTRALVQPVTKQASTLKYLRRIYQRTPLIPVDLAVRPNVGLLEGLFKDVMGIGLGRSRIGLPSQAAAAFSFKRKFAICLSSSTGPLGAPSDEYFIGVKSINVNEIPVQLNASLLSINKKGSGGTKISTVDPYTVMETSIYKAFTNVFVKEANKMKLTRVAHVAPFGVCYSTKGITYTRLGPAVPSIDLVLQNKSTFWRIFGMNSMVQISKVVMCLGFVDGGIRANDFNSYRRVSVGGDPFTTSRLGFSSTFLLGKLHVLTSTSRPMPRYIGVM</sequence>
<protein>
    <recommendedName>
        <fullName evidence="7">Xylanase inhibitor C-terminal domain-containing protein</fullName>
    </recommendedName>
</protein>
<dbReference type="InterPro" id="IPR032799">
    <property type="entry name" value="TAXi_C"/>
</dbReference>
<keyword evidence="6" id="KW-1185">Reference proteome</keyword>